<protein>
    <recommendedName>
        <fullName evidence="2">Ubiquitin-like domain-containing protein</fullName>
    </recommendedName>
</protein>
<feature type="compositionally biased region" description="Low complexity" evidence="1">
    <location>
        <begin position="538"/>
        <end position="550"/>
    </location>
</feature>
<dbReference type="AlphaFoldDB" id="A0A0G4FEY1"/>
<name>A0A0G4FEY1_9ALVE</name>
<organism evidence="3">
    <name type="scientific">Chromera velia CCMP2878</name>
    <dbReference type="NCBI Taxonomy" id="1169474"/>
    <lineage>
        <taxon>Eukaryota</taxon>
        <taxon>Sar</taxon>
        <taxon>Alveolata</taxon>
        <taxon>Colpodellida</taxon>
        <taxon>Chromeraceae</taxon>
        <taxon>Chromera</taxon>
    </lineage>
</organism>
<feature type="region of interest" description="Disordered" evidence="1">
    <location>
        <begin position="514"/>
        <end position="566"/>
    </location>
</feature>
<accession>A0A0G4FEY1</accession>
<dbReference type="EMBL" id="CDMZ01000313">
    <property type="protein sequence ID" value="CEM11569.1"/>
    <property type="molecule type" value="Genomic_DNA"/>
</dbReference>
<evidence type="ECO:0000313" key="3">
    <source>
        <dbReference type="EMBL" id="CEM11569.1"/>
    </source>
</evidence>
<proteinExistence type="predicted"/>
<reference evidence="3" key="1">
    <citation type="submission" date="2014-11" db="EMBL/GenBank/DDBJ databases">
        <authorList>
            <person name="Otto D Thomas"/>
            <person name="Naeem Raeece"/>
        </authorList>
    </citation>
    <scope>NUCLEOTIDE SEQUENCE</scope>
</reference>
<dbReference type="SUPFAM" id="SSF54236">
    <property type="entry name" value="Ubiquitin-like"/>
    <property type="match status" value="1"/>
</dbReference>
<feature type="compositionally biased region" description="Low complexity" evidence="1">
    <location>
        <begin position="355"/>
        <end position="370"/>
    </location>
</feature>
<gene>
    <name evidence="3" type="ORF">Cvel_16584</name>
</gene>
<feature type="compositionally biased region" description="Acidic residues" evidence="1">
    <location>
        <begin position="408"/>
        <end position="425"/>
    </location>
</feature>
<dbReference type="InterPro" id="IPR029071">
    <property type="entry name" value="Ubiquitin-like_domsf"/>
</dbReference>
<dbReference type="PROSITE" id="PS50053">
    <property type="entry name" value="UBIQUITIN_2"/>
    <property type="match status" value="1"/>
</dbReference>
<dbReference type="Gene3D" id="3.10.20.90">
    <property type="entry name" value="Phosphatidylinositol 3-kinase Catalytic Subunit, Chain A, domain 1"/>
    <property type="match status" value="1"/>
</dbReference>
<evidence type="ECO:0000256" key="1">
    <source>
        <dbReference type="SAM" id="MobiDB-lite"/>
    </source>
</evidence>
<sequence>MRLRVRVLAKNDSFVEIEATDTVRRLREKTHASRGQPVDPCTILFYSQPGRGVKYLKDEWRRLEYYGVSEDGMIDLSLSFEALGGGVEVKDNLCSLVRAFARSENEVPLHLIKHILLTYKEAGLSLFLTDVAAPSVVYLPSTPSITSALHEALRVFLGPTKEREAVLRKRLEVLREILFSGLCKNILDQKDSCGRTPISIAREVLRLRRVGVVGESVREGTPGLEEARAPQNMQSEPETDPFRLVSQGRVMLRPQSKHQPAKAGRETSPNPCGCYASWHFPPPKFAAPSPNKWDLEFVRPKLGHVREVCSLHREPYREIAQRDRDRERQVHLSQFRESNARFIMRAQTHPPLVDPTSSSSSSSATAAAAEAAEAPVSAHFHLHGPSATGQSPIPLFFTPWTDARRDDESVDQSDFEEVEEDDADADTVSLPDSSAPAPKASVSAVRQLLQEPLRLLLLAFRARDTVCLLRQLAVLVREQRGEFDSRSGLSNSPIGLFLNLDPAVRLLHAGASRHAKERNEGVDGMIDPESSTVGGLASSSSSSSSSSSDSVDCQQSGRDVGESEEKRISRLDGKLVHLQQRVLSFLW</sequence>
<dbReference type="InterPro" id="IPR000626">
    <property type="entry name" value="Ubiquitin-like_dom"/>
</dbReference>
<feature type="domain" description="Ubiquitin-like" evidence="2">
    <location>
        <begin position="1"/>
        <end position="79"/>
    </location>
</feature>
<evidence type="ECO:0000259" key="2">
    <source>
        <dbReference type="PROSITE" id="PS50053"/>
    </source>
</evidence>
<dbReference type="VEuPathDB" id="CryptoDB:Cvel_16584"/>
<feature type="region of interest" description="Disordered" evidence="1">
    <location>
        <begin position="407"/>
        <end position="438"/>
    </location>
</feature>
<feature type="region of interest" description="Disordered" evidence="1">
    <location>
        <begin position="350"/>
        <end position="370"/>
    </location>
</feature>